<dbReference type="EMBL" id="WHOD01000038">
    <property type="protein sequence ID" value="NOU93137.1"/>
    <property type="molecule type" value="Genomic_DNA"/>
</dbReference>
<name>A0A972GSP4_9BACL</name>
<reference evidence="2" key="1">
    <citation type="submission" date="2019-10" db="EMBL/GenBank/DDBJ databases">
        <title>Description of Paenibacillus glebae sp. nov.</title>
        <authorList>
            <person name="Carlier A."/>
            <person name="Qi S."/>
        </authorList>
    </citation>
    <scope>NUCLEOTIDE SEQUENCE</scope>
    <source>
        <strain evidence="2">LMG 31456</strain>
    </source>
</reference>
<keyword evidence="3" id="KW-1185">Reference proteome</keyword>
<comment type="caution">
    <text evidence="2">The sequence shown here is derived from an EMBL/GenBank/DDBJ whole genome shotgun (WGS) entry which is preliminary data.</text>
</comment>
<dbReference type="RefSeq" id="WP_312886476.1">
    <property type="nucleotide sequence ID" value="NZ_WHOD01000038.1"/>
</dbReference>
<evidence type="ECO:0000313" key="2">
    <source>
        <dbReference type="EMBL" id="NOU93137.1"/>
    </source>
</evidence>
<organism evidence="2 3">
    <name type="scientific">Paenibacillus foliorum</name>
    <dbReference type="NCBI Taxonomy" id="2654974"/>
    <lineage>
        <taxon>Bacteria</taxon>
        <taxon>Bacillati</taxon>
        <taxon>Bacillota</taxon>
        <taxon>Bacilli</taxon>
        <taxon>Bacillales</taxon>
        <taxon>Paenibacillaceae</taxon>
        <taxon>Paenibacillus</taxon>
    </lineage>
</organism>
<feature type="domain" description="Group II intron maturase-specific" evidence="1">
    <location>
        <begin position="4"/>
        <end position="51"/>
    </location>
</feature>
<evidence type="ECO:0000313" key="3">
    <source>
        <dbReference type="Proteomes" id="UP000641588"/>
    </source>
</evidence>
<proteinExistence type="predicted"/>
<evidence type="ECO:0000259" key="1">
    <source>
        <dbReference type="Pfam" id="PF08388"/>
    </source>
</evidence>
<dbReference type="Proteomes" id="UP000641588">
    <property type="component" value="Unassembled WGS sequence"/>
</dbReference>
<sequence length="103" mass="12587">MRTRGWGNYFGRGDAKKLFAQGDAWIRRRLRMMQLRSWRKIRKLHREMRRRGWKGEELPRLRMTARRSSREPHVHFALPNAWFKELGLCSLIDIYNELHPQRG</sequence>
<gene>
    <name evidence="2" type="ORF">GC093_07825</name>
</gene>
<dbReference type="InterPro" id="IPR013597">
    <property type="entry name" value="Mat_intron_G2"/>
</dbReference>
<protein>
    <recommendedName>
        <fullName evidence="1">Group II intron maturase-specific domain-containing protein</fullName>
    </recommendedName>
</protein>
<dbReference type="AlphaFoldDB" id="A0A972GSP4"/>
<accession>A0A972GSP4</accession>
<dbReference type="Pfam" id="PF08388">
    <property type="entry name" value="GIIM"/>
    <property type="match status" value="1"/>
</dbReference>